<dbReference type="GO" id="GO:0003677">
    <property type="term" value="F:DNA binding"/>
    <property type="evidence" value="ECO:0007669"/>
    <property type="project" value="UniProtKB-UniRule"/>
</dbReference>
<protein>
    <submittedName>
        <fullName evidence="4">Transcriptional regulator</fullName>
    </submittedName>
</protein>
<evidence type="ECO:0000313" key="5">
    <source>
        <dbReference type="Proteomes" id="UP000254082"/>
    </source>
</evidence>
<feature type="DNA-binding region" description="H-T-H motif" evidence="2">
    <location>
        <begin position="28"/>
        <end position="47"/>
    </location>
</feature>
<dbReference type="AlphaFoldDB" id="A0A380JCN5"/>
<proteinExistence type="predicted"/>
<keyword evidence="5" id="KW-1185">Reference proteome</keyword>
<evidence type="ECO:0000256" key="1">
    <source>
        <dbReference type="ARBA" id="ARBA00023125"/>
    </source>
</evidence>
<evidence type="ECO:0000313" key="4">
    <source>
        <dbReference type="EMBL" id="SUN35434.1"/>
    </source>
</evidence>
<organism evidence="4 5">
    <name type="scientific">Streptococcus downei MFe28</name>
    <dbReference type="NCBI Taxonomy" id="764290"/>
    <lineage>
        <taxon>Bacteria</taxon>
        <taxon>Bacillati</taxon>
        <taxon>Bacillota</taxon>
        <taxon>Bacilli</taxon>
        <taxon>Lactobacillales</taxon>
        <taxon>Streptococcaceae</taxon>
        <taxon>Streptococcus</taxon>
    </lineage>
</organism>
<sequence>MMPLDIKQEIEEALFDLLAIRKSLKAISIAELSEHAQVSRRTFYRYYRSKEQVLRAYIDRLMDDYFRQIQTIELASPEDLIRFFIGYWTREAERMKVLQEANLLGLVPNQFYKSLPRFRDIIKTAPWHPAKQDQKQLLYDSRYLVGGLYSILDEWLREDYPEMGVEEITRLALNASKRMR</sequence>
<dbReference type="PANTHER" id="PTHR43479">
    <property type="entry name" value="ACREF/ENVCD OPERON REPRESSOR-RELATED"/>
    <property type="match status" value="1"/>
</dbReference>
<dbReference type="SUPFAM" id="SSF46689">
    <property type="entry name" value="Homeodomain-like"/>
    <property type="match status" value="1"/>
</dbReference>
<feature type="domain" description="HTH tetR-type" evidence="3">
    <location>
        <begin position="4"/>
        <end position="65"/>
    </location>
</feature>
<dbReference type="Proteomes" id="UP000254082">
    <property type="component" value="Unassembled WGS sequence"/>
</dbReference>
<dbReference type="Pfam" id="PF00440">
    <property type="entry name" value="TetR_N"/>
    <property type="match status" value="1"/>
</dbReference>
<dbReference type="PROSITE" id="PS50977">
    <property type="entry name" value="HTH_TETR_2"/>
    <property type="match status" value="1"/>
</dbReference>
<dbReference type="InterPro" id="IPR009057">
    <property type="entry name" value="Homeodomain-like_sf"/>
</dbReference>
<dbReference type="EMBL" id="UHFA01000002">
    <property type="protein sequence ID" value="SUN35434.1"/>
    <property type="molecule type" value="Genomic_DNA"/>
</dbReference>
<keyword evidence="1 2" id="KW-0238">DNA-binding</keyword>
<dbReference type="PANTHER" id="PTHR43479:SF11">
    <property type="entry name" value="ACREF_ENVCD OPERON REPRESSOR-RELATED"/>
    <property type="match status" value="1"/>
</dbReference>
<gene>
    <name evidence="4" type="ORF">NCTC11391_00438</name>
</gene>
<reference evidence="4 5" key="1">
    <citation type="submission" date="2018-06" db="EMBL/GenBank/DDBJ databases">
        <authorList>
            <consortium name="Pathogen Informatics"/>
            <person name="Doyle S."/>
        </authorList>
    </citation>
    <scope>NUCLEOTIDE SEQUENCE [LARGE SCALE GENOMIC DNA]</scope>
    <source>
        <strain evidence="5">NCTC 11391</strain>
    </source>
</reference>
<dbReference type="Gene3D" id="1.10.357.10">
    <property type="entry name" value="Tetracycline Repressor, domain 2"/>
    <property type="match status" value="1"/>
</dbReference>
<name>A0A380JCN5_STRDO</name>
<dbReference type="InterPro" id="IPR050624">
    <property type="entry name" value="HTH-type_Tx_Regulator"/>
</dbReference>
<accession>A0A380JCN5</accession>
<evidence type="ECO:0000256" key="2">
    <source>
        <dbReference type="PROSITE-ProRule" id="PRU00335"/>
    </source>
</evidence>
<dbReference type="InterPro" id="IPR001647">
    <property type="entry name" value="HTH_TetR"/>
</dbReference>
<evidence type="ECO:0000259" key="3">
    <source>
        <dbReference type="PROSITE" id="PS50977"/>
    </source>
</evidence>